<evidence type="ECO:0000313" key="5">
    <source>
        <dbReference type="Proteomes" id="UP001153737"/>
    </source>
</evidence>
<gene>
    <name evidence="4" type="ORF">PHAECO_LOCUS4670</name>
</gene>
<feature type="transmembrane region" description="Helical" evidence="2">
    <location>
        <begin position="161"/>
        <end position="184"/>
    </location>
</feature>
<feature type="transmembrane region" description="Helical" evidence="2">
    <location>
        <begin position="191"/>
        <end position="211"/>
    </location>
</feature>
<dbReference type="OrthoDB" id="6763876at2759"/>
<keyword evidence="2" id="KW-0472">Membrane</keyword>
<evidence type="ECO:0008006" key="6">
    <source>
        <dbReference type="Google" id="ProtNLM"/>
    </source>
</evidence>
<feature type="transmembrane region" description="Helical" evidence="2">
    <location>
        <begin position="296"/>
        <end position="318"/>
    </location>
</feature>
<feature type="signal peptide" evidence="3">
    <location>
        <begin position="1"/>
        <end position="23"/>
    </location>
</feature>
<feature type="region of interest" description="Disordered" evidence="1">
    <location>
        <begin position="367"/>
        <end position="466"/>
    </location>
</feature>
<sequence length="466" mass="53195">MSIHWKYTLFLLLFLSTFIPVFPEEWIDPYDMNIKPHIKPEKNIKVSAIPAIEENPMNNDCLKHEKASEIATEDTSTVYLKRVVGMILNFPTVDNVGQNVRSGKYVLDTDSQNYRFLLEFTQKENINIQDLRTLDSILSNVFDKKIKDDVLDFISSSQKNISALIISVETLTLVCICVGLYIVYNLFKSKFSFWYIIGYLLTIVLIIDYGVRYRMLYEEVEEHNMKVQYSDECDTNKMSWKEYFLFIADQRKCERRYITPLEVALFQVKHIIIIPMSAMGTGMGNFGNELWRALPFPWNLLIFPLMLSFVLVLVAIMMTSLNGSPFRFNLLHLIQLEFGKRSDETNRVSGPTLDRLLDSVRGGIHRPMVQDLSSASESNRKKPRKQIKNKESSPPKGNIDSSPKDKQVEKDGQESKSSKSQRTTPAKLGGSNSVSAPASIEKNRSKVENSSSSLDVSSGSKEDSKD</sequence>
<accession>A0A9P0GR54</accession>
<name>A0A9P0GR54_PHACE</name>
<reference evidence="4" key="2">
    <citation type="submission" date="2022-10" db="EMBL/GenBank/DDBJ databases">
        <authorList>
            <consortium name="ENA_rothamsted_submissions"/>
            <consortium name="culmorum"/>
            <person name="King R."/>
        </authorList>
    </citation>
    <scope>NUCLEOTIDE SEQUENCE</scope>
</reference>
<proteinExistence type="predicted"/>
<evidence type="ECO:0000256" key="3">
    <source>
        <dbReference type="SAM" id="SignalP"/>
    </source>
</evidence>
<evidence type="ECO:0000256" key="1">
    <source>
        <dbReference type="SAM" id="MobiDB-lite"/>
    </source>
</evidence>
<keyword evidence="3" id="KW-0732">Signal</keyword>
<organism evidence="4 5">
    <name type="scientific">Phaedon cochleariae</name>
    <name type="common">Mustard beetle</name>
    <dbReference type="NCBI Taxonomy" id="80249"/>
    <lineage>
        <taxon>Eukaryota</taxon>
        <taxon>Metazoa</taxon>
        <taxon>Ecdysozoa</taxon>
        <taxon>Arthropoda</taxon>
        <taxon>Hexapoda</taxon>
        <taxon>Insecta</taxon>
        <taxon>Pterygota</taxon>
        <taxon>Neoptera</taxon>
        <taxon>Endopterygota</taxon>
        <taxon>Coleoptera</taxon>
        <taxon>Polyphaga</taxon>
        <taxon>Cucujiformia</taxon>
        <taxon>Chrysomeloidea</taxon>
        <taxon>Chrysomelidae</taxon>
        <taxon>Chrysomelinae</taxon>
        <taxon>Chrysomelini</taxon>
        <taxon>Phaedon</taxon>
    </lineage>
</organism>
<reference evidence="4" key="1">
    <citation type="submission" date="2022-01" db="EMBL/GenBank/DDBJ databases">
        <authorList>
            <person name="King R."/>
        </authorList>
    </citation>
    <scope>NUCLEOTIDE SEQUENCE</scope>
</reference>
<keyword evidence="2" id="KW-0812">Transmembrane</keyword>
<feature type="compositionally biased region" description="Low complexity" evidence="1">
    <location>
        <begin position="448"/>
        <end position="459"/>
    </location>
</feature>
<keyword evidence="5" id="KW-1185">Reference proteome</keyword>
<dbReference type="AlphaFoldDB" id="A0A9P0GR54"/>
<feature type="compositionally biased region" description="Polar residues" evidence="1">
    <location>
        <begin position="418"/>
        <end position="436"/>
    </location>
</feature>
<feature type="compositionally biased region" description="Basic and acidic residues" evidence="1">
    <location>
        <begin position="402"/>
        <end position="417"/>
    </location>
</feature>
<protein>
    <recommendedName>
        <fullName evidence="6">Chloride channel CLIC-like protein 1</fullName>
    </recommendedName>
</protein>
<dbReference type="EMBL" id="OU896721">
    <property type="protein sequence ID" value="CAH1153852.1"/>
    <property type="molecule type" value="Genomic_DNA"/>
</dbReference>
<feature type="chain" id="PRO_5040143845" description="Chloride channel CLIC-like protein 1" evidence="3">
    <location>
        <begin position="24"/>
        <end position="466"/>
    </location>
</feature>
<dbReference type="Proteomes" id="UP001153737">
    <property type="component" value="Chromosome 15"/>
</dbReference>
<keyword evidence="2" id="KW-1133">Transmembrane helix</keyword>
<evidence type="ECO:0000313" key="4">
    <source>
        <dbReference type="EMBL" id="CAH1153852.1"/>
    </source>
</evidence>
<evidence type="ECO:0000256" key="2">
    <source>
        <dbReference type="SAM" id="Phobius"/>
    </source>
</evidence>